<dbReference type="RefSeq" id="WP_145284573.1">
    <property type="nucleotide sequence ID" value="NZ_VMSJ01000001.1"/>
</dbReference>
<feature type="transmembrane region" description="Helical" evidence="1">
    <location>
        <begin position="245"/>
        <end position="262"/>
    </location>
</feature>
<reference evidence="2 3" key="1">
    <citation type="submission" date="2019-07" db="EMBL/GenBank/DDBJ databases">
        <title>Salinicoccus cyprini sp. nov., isolated from gastro-intestinal tract of mirror carp, Cyprinus carpio var. specularis, collected from Gobind Sagar Reservoir, Himachal Pradesh, India.</title>
        <authorList>
            <person name="Talwar C."/>
            <person name="Singh A.K."/>
            <person name="Lal R."/>
            <person name="Negi R.K."/>
        </authorList>
    </citation>
    <scope>NUCLEOTIDE SEQUENCE [LARGE SCALE GENOMIC DNA]</scope>
    <source>
        <strain evidence="2 3">CT19</strain>
    </source>
</reference>
<proteinExistence type="predicted"/>
<feature type="transmembrane region" description="Helical" evidence="1">
    <location>
        <begin position="86"/>
        <end position="108"/>
    </location>
</feature>
<comment type="caution">
    <text evidence="2">The sequence shown here is derived from an EMBL/GenBank/DDBJ whole genome shotgun (WGS) entry which is preliminary data.</text>
</comment>
<protein>
    <submittedName>
        <fullName evidence="2">Oligosaccharide repeat unit polymerase</fullName>
    </submittedName>
</protein>
<gene>
    <name evidence="2" type="ORF">FO441_01125</name>
</gene>
<feature type="transmembrane region" description="Helical" evidence="1">
    <location>
        <begin position="204"/>
        <end position="233"/>
    </location>
</feature>
<evidence type="ECO:0000256" key="1">
    <source>
        <dbReference type="SAM" id="Phobius"/>
    </source>
</evidence>
<feature type="transmembrane region" description="Helical" evidence="1">
    <location>
        <begin position="128"/>
        <end position="147"/>
    </location>
</feature>
<keyword evidence="3" id="KW-1185">Reference proteome</keyword>
<dbReference type="AlphaFoldDB" id="A0A558AXD3"/>
<feature type="transmembrane region" description="Helical" evidence="1">
    <location>
        <begin position="310"/>
        <end position="328"/>
    </location>
</feature>
<name>A0A558AXD3_9STAP</name>
<evidence type="ECO:0000313" key="3">
    <source>
        <dbReference type="Proteomes" id="UP000315103"/>
    </source>
</evidence>
<evidence type="ECO:0000313" key="2">
    <source>
        <dbReference type="EMBL" id="TVT28911.1"/>
    </source>
</evidence>
<keyword evidence="1" id="KW-0472">Membrane</keyword>
<sequence>MSLLENNEKIILFCVIMFNFLIFLIIGNLLLKSQSKLKFLHPGWIILVSLFLYSQITPIYLLFVNITNISNQIFLSLYNFNDFLKIYLLYTFVAILILLCEIFILYYLKDKKEEKLKLKINLSKSLAVLYIGFFLFALAVVMFIYSYNSLVNINANLIFDKVERIESNNISSLISYINLYMASFIFLFIAFFNSNNKGLKTSIIFLFIVASLVVFYMGTTLQVLLMIIAFVYIGKAFDKVNVAKTIKYIIVILPIFFVLMNVSETYREYKLNLTDNFTIFSLPDLTTFESVTGFISGLILLNSDYIIESYGLIDFVLGLFPGSILNFINYEHIPMTTLIDNSFAVSSYSTYVPTLPVSMLPYIELSVIIIPLIYLIAFFIINILTSRSISLFVISTIFYIDLFYMIRINIEAWLGKLRLDIFVLLTFIILYKISEKILRKYISVRRIKI</sequence>
<dbReference type="Proteomes" id="UP000315103">
    <property type="component" value="Unassembled WGS sequence"/>
</dbReference>
<keyword evidence="1" id="KW-1133">Transmembrane helix</keyword>
<organism evidence="2 3">
    <name type="scientific">Salinicoccus cyprini</name>
    <dbReference type="NCBI Taxonomy" id="2493691"/>
    <lineage>
        <taxon>Bacteria</taxon>
        <taxon>Bacillati</taxon>
        <taxon>Bacillota</taxon>
        <taxon>Bacilli</taxon>
        <taxon>Bacillales</taxon>
        <taxon>Staphylococcaceae</taxon>
        <taxon>Salinicoccus</taxon>
    </lineage>
</organism>
<feature type="transmembrane region" description="Helical" evidence="1">
    <location>
        <begin position="12"/>
        <end position="31"/>
    </location>
</feature>
<accession>A0A558AXD3</accession>
<feature type="transmembrane region" description="Helical" evidence="1">
    <location>
        <begin position="43"/>
        <end position="66"/>
    </location>
</feature>
<feature type="transmembrane region" description="Helical" evidence="1">
    <location>
        <begin position="388"/>
        <end position="406"/>
    </location>
</feature>
<feature type="transmembrane region" description="Helical" evidence="1">
    <location>
        <begin position="173"/>
        <end position="192"/>
    </location>
</feature>
<feature type="transmembrane region" description="Helical" evidence="1">
    <location>
        <begin position="359"/>
        <end position="381"/>
    </location>
</feature>
<keyword evidence="1" id="KW-0812">Transmembrane</keyword>
<dbReference type="EMBL" id="VMSJ01000001">
    <property type="protein sequence ID" value="TVT28911.1"/>
    <property type="molecule type" value="Genomic_DNA"/>
</dbReference>